<name>A0AAW9Q520_9CYAN</name>
<dbReference type="RefSeq" id="WP_330484388.1">
    <property type="nucleotide sequence ID" value="NZ_JAZBJZ010000059.1"/>
</dbReference>
<dbReference type="Proteomes" id="UP001333818">
    <property type="component" value="Unassembled WGS sequence"/>
</dbReference>
<organism evidence="3 4">
    <name type="scientific">Tumidithrix elongata BACA0141</name>
    <dbReference type="NCBI Taxonomy" id="2716417"/>
    <lineage>
        <taxon>Bacteria</taxon>
        <taxon>Bacillati</taxon>
        <taxon>Cyanobacteriota</taxon>
        <taxon>Cyanophyceae</taxon>
        <taxon>Pseudanabaenales</taxon>
        <taxon>Pseudanabaenaceae</taxon>
        <taxon>Tumidithrix</taxon>
        <taxon>Tumidithrix elongata</taxon>
    </lineage>
</organism>
<dbReference type="InterPro" id="IPR002559">
    <property type="entry name" value="Transposase_11"/>
</dbReference>
<accession>A0AAW9Q520</accession>
<dbReference type="PANTHER" id="PTHR30007:SF0">
    <property type="entry name" value="TRANSPOSASE"/>
    <property type="match status" value="1"/>
</dbReference>
<feature type="compositionally biased region" description="Polar residues" evidence="1">
    <location>
        <begin position="10"/>
        <end position="23"/>
    </location>
</feature>
<dbReference type="GO" id="GO:0004803">
    <property type="term" value="F:transposase activity"/>
    <property type="evidence" value="ECO:0007669"/>
    <property type="project" value="InterPro"/>
</dbReference>
<sequence>MNDPLRQLEEQSGTPSTALLDSQSVKTGLPGAKQISVDGGKLVNGGKRHFLVDTSGLLLMVVVIAAGLSDQKGARQVFERLEQKRQKFPRLVRILAV</sequence>
<dbReference type="PANTHER" id="PTHR30007">
    <property type="entry name" value="PHP DOMAIN PROTEIN"/>
    <property type="match status" value="1"/>
</dbReference>
<feature type="domain" description="Transposase IS4-like" evidence="2">
    <location>
        <begin position="14"/>
        <end position="87"/>
    </location>
</feature>
<dbReference type="AlphaFoldDB" id="A0AAW9Q520"/>
<keyword evidence="4" id="KW-1185">Reference proteome</keyword>
<dbReference type="EMBL" id="JAZBJZ010000059">
    <property type="protein sequence ID" value="MEE3717958.1"/>
    <property type="molecule type" value="Genomic_DNA"/>
</dbReference>
<dbReference type="Pfam" id="PF01609">
    <property type="entry name" value="DDE_Tnp_1"/>
    <property type="match status" value="1"/>
</dbReference>
<reference evidence="3" key="1">
    <citation type="submission" date="2024-01" db="EMBL/GenBank/DDBJ databases">
        <title>Bank of Algae and Cyanobacteria of the Azores (BACA) strain genomes.</title>
        <authorList>
            <person name="Luz R."/>
            <person name="Cordeiro R."/>
            <person name="Fonseca A."/>
            <person name="Goncalves V."/>
        </authorList>
    </citation>
    <scope>NUCLEOTIDE SEQUENCE</scope>
    <source>
        <strain evidence="3">BACA0141</strain>
    </source>
</reference>
<comment type="caution">
    <text evidence="3">The sequence shown here is derived from an EMBL/GenBank/DDBJ whole genome shotgun (WGS) entry which is preliminary data.</text>
</comment>
<dbReference type="GO" id="GO:0006313">
    <property type="term" value="P:DNA transposition"/>
    <property type="evidence" value="ECO:0007669"/>
    <property type="project" value="InterPro"/>
</dbReference>
<proteinExistence type="predicted"/>
<dbReference type="GO" id="GO:0003677">
    <property type="term" value="F:DNA binding"/>
    <property type="evidence" value="ECO:0007669"/>
    <property type="project" value="InterPro"/>
</dbReference>
<protein>
    <submittedName>
        <fullName evidence="3">Transposase</fullName>
    </submittedName>
</protein>
<evidence type="ECO:0000313" key="4">
    <source>
        <dbReference type="Proteomes" id="UP001333818"/>
    </source>
</evidence>
<feature type="region of interest" description="Disordered" evidence="1">
    <location>
        <begin position="1"/>
        <end position="23"/>
    </location>
</feature>
<gene>
    <name evidence="3" type="ORF">V2H45_14555</name>
</gene>
<evidence type="ECO:0000259" key="2">
    <source>
        <dbReference type="Pfam" id="PF01609"/>
    </source>
</evidence>
<evidence type="ECO:0000313" key="3">
    <source>
        <dbReference type="EMBL" id="MEE3717958.1"/>
    </source>
</evidence>
<evidence type="ECO:0000256" key="1">
    <source>
        <dbReference type="SAM" id="MobiDB-lite"/>
    </source>
</evidence>